<name>A0A9W8HV74_9FUNG</name>
<accession>A0A9W8HV74</accession>
<dbReference type="AlphaFoldDB" id="A0A9W8HV74"/>
<gene>
    <name evidence="1" type="ORF">H4R20_002597</name>
</gene>
<organism evidence="1 2">
    <name type="scientific">Coemansia guatemalensis</name>
    <dbReference type="NCBI Taxonomy" id="2761395"/>
    <lineage>
        <taxon>Eukaryota</taxon>
        <taxon>Fungi</taxon>
        <taxon>Fungi incertae sedis</taxon>
        <taxon>Zoopagomycota</taxon>
        <taxon>Kickxellomycotina</taxon>
        <taxon>Kickxellomycetes</taxon>
        <taxon>Kickxellales</taxon>
        <taxon>Kickxellaceae</taxon>
        <taxon>Coemansia</taxon>
    </lineage>
</organism>
<reference evidence="1" key="1">
    <citation type="submission" date="2022-07" db="EMBL/GenBank/DDBJ databases">
        <title>Phylogenomic reconstructions and comparative analyses of Kickxellomycotina fungi.</title>
        <authorList>
            <person name="Reynolds N.K."/>
            <person name="Stajich J.E."/>
            <person name="Barry K."/>
            <person name="Grigoriev I.V."/>
            <person name="Crous P."/>
            <person name="Smith M.E."/>
        </authorList>
    </citation>
    <scope>NUCLEOTIDE SEQUENCE</scope>
    <source>
        <strain evidence="1">NRRL 1565</strain>
    </source>
</reference>
<protein>
    <submittedName>
        <fullName evidence="1">Uncharacterized protein</fullName>
    </submittedName>
</protein>
<dbReference type="Proteomes" id="UP001140094">
    <property type="component" value="Unassembled WGS sequence"/>
</dbReference>
<dbReference type="EMBL" id="JANBUO010000426">
    <property type="protein sequence ID" value="KAJ2804211.1"/>
    <property type="molecule type" value="Genomic_DNA"/>
</dbReference>
<sequence length="163" mass="18241">MLARSINTTFPALRLCARTLFRKKHSSFPLTQPSWSVDTLLRKPDNIDRHRDLDRELSQHDIKHLHDLSGLCMPDPADNPKELAQVSADVNQLRDFLSHIRVVSQSEDLSTVQPLVRISEPLEFTAGKPNGGLVSVDDGNLRIGQKTLQAAEQSSGSYFIVED</sequence>
<proteinExistence type="predicted"/>
<evidence type="ECO:0000313" key="2">
    <source>
        <dbReference type="Proteomes" id="UP001140094"/>
    </source>
</evidence>
<evidence type="ECO:0000313" key="1">
    <source>
        <dbReference type="EMBL" id="KAJ2804211.1"/>
    </source>
</evidence>
<keyword evidence="2" id="KW-1185">Reference proteome</keyword>
<dbReference type="OrthoDB" id="5522061at2759"/>
<comment type="caution">
    <text evidence="1">The sequence shown here is derived from an EMBL/GenBank/DDBJ whole genome shotgun (WGS) entry which is preliminary data.</text>
</comment>